<protein>
    <submittedName>
        <fullName evidence="2">Uncharacterized protein</fullName>
    </submittedName>
</protein>
<evidence type="ECO:0000313" key="3">
    <source>
        <dbReference type="Proteomes" id="UP000218334"/>
    </source>
</evidence>
<name>A0A2H3BBG8_9AGAR</name>
<keyword evidence="1" id="KW-0472">Membrane</keyword>
<gene>
    <name evidence="2" type="ORF">ARMSODRAFT_1040524</name>
</gene>
<proteinExistence type="predicted"/>
<organism evidence="2 3">
    <name type="scientific">Armillaria solidipes</name>
    <dbReference type="NCBI Taxonomy" id="1076256"/>
    <lineage>
        <taxon>Eukaryota</taxon>
        <taxon>Fungi</taxon>
        <taxon>Dikarya</taxon>
        <taxon>Basidiomycota</taxon>
        <taxon>Agaricomycotina</taxon>
        <taxon>Agaricomycetes</taxon>
        <taxon>Agaricomycetidae</taxon>
        <taxon>Agaricales</taxon>
        <taxon>Marasmiineae</taxon>
        <taxon>Physalacriaceae</taxon>
        <taxon>Armillaria</taxon>
    </lineage>
</organism>
<keyword evidence="1" id="KW-1133">Transmembrane helix</keyword>
<keyword evidence="3" id="KW-1185">Reference proteome</keyword>
<accession>A0A2H3BBG8</accession>
<dbReference type="EMBL" id="KZ293433">
    <property type="protein sequence ID" value="PBK68221.1"/>
    <property type="molecule type" value="Genomic_DNA"/>
</dbReference>
<sequence>MGWWWLRCRGRYRAEMAGMGMRWRHPATEASGAVAYSRVVLPHPNNGGYTTLGCVGRVGGVGEGAVGFGRGGQRRESKSSYGRNSCGIHSARGSSFDVKKGVFVVGVPIFIPPSRSTSPALLDPPSLLSFWVSPPQDNARALPRSRNPPVPIVVVLVVLDVAVLVVGLCGIRVRKRLAPMSMWTLLGQWDCEFGSVSWPLAGVYGRNRRRRAWESPGLSLEMSSYASASFEGLRGWWWGRCRLSGALGAAGCARKT</sequence>
<dbReference type="AlphaFoldDB" id="A0A2H3BBG8"/>
<keyword evidence="1" id="KW-0812">Transmembrane</keyword>
<evidence type="ECO:0000313" key="2">
    <source>
        <dbReference type="EMBL" id="PBK68221.1"/>
    </source>
</evidence>
<feature type="transmembrane region" description="Helical" evidence="1">
    <location>
        <begin position="150"/>
        <end position="173"/>
    </location>
</feature>
<dbReference type="Proteomes" id="UP000218334">
    <property type="component" value="Unassembled WGS sequence"/>
</dbReference>
<reference evidence="3" key="1">
    <citation type="journal article" date="2017" name="Nat. Ecol. Evol.">
        <title>Genome expansion and lineage-specific genetic innovations in the forest pathogenic fungi Armillaria.</title>
        <authorList>
            <person name="Sipos G."/>
            <person name="Prasanna A.N."/>
            <person name="Walter M.C."/>
            <person name="O'Connor E."/>
            <person name="Balint B."/>
            <person name="Krizsan K."/>
            <person name="Kiss B."/>
            <person name="Hess J."/>
            <person name="Varga T."/>
            <person name="Slot J."/>
            <person name="Riley R."/>
            <person name="Boka B."/>
            <person name="Rigling D."/>
            <person name="Barry K."/>
            <person name="Lee J."/>
            <person name="Mihaltcheva S."/>
            <person name="LaButti K."/>
            <person name="Lipzen A."/>
            <person name="Waldron R."/>
            <person name="Moloney N.M."/>
            <person name="Sperisen C."/>
            <person name="Kredics L."/>
            <person name="Vagvoelgyi C."/>
            <person name="Patrignani A."/>
            <person name="Fitzpatrick D."/>
            <person name="Nagy I."/>
            <person name="Doyle S."/>
            <person name="Anderson J.B."/>
            <person name="Grigoriev I.V."/>
            <person name="Gueldener U."/>
            <person name="Muensterkoetter M."/>
            <person name="Nagy L.G."/>
        </authorList>
    </citation>
    <scope>NUCLEOTIDE SEQUENCE [LARGE SCALE GENOMIC DNA]</scope>
    <source>
        <strain evidence="3">28-4</strain>
    </source>
</reference>
<evidence type="ECO:0000256" key="1">
    <source>
        <dbReference type="SAM" id="Phobius"/>
    </source>
</evidence>